<evidence type="ECO:0000256" key="2">
    <source>
        <dbReference type="ARBA" id="ARBA00004496"/>
    </source>
</evidence>
<dbReference type="GO" id="GO:0005737">
    <property type="term" value="C:cytoplasm"/>
    <property type="evidence" value="ECO:0007669"/>
    <property type="project" value="UniProtKB-SubCell"/>
</dbReference>
<evidence type="ECO:0000256" key="4">
    <source>
        <dbReference type="ARBA" id="ARBA00017286"/>
    </source>
</evidence>
<dbReference type="eggNOG" id="KOG4774">
    <property type="taxonomic scope" value="Eukaryota"/>
</dbReference>
<protein>
    <recommendedName>
        <fullName evidence="5">Protein YAE1</fullName>
    </recommendedName>
    <alternativeName>
        <fullName evidence="4">Protein yae1</fullName>
    </alternativeName>
</protein>
<feature type="region of interest" description="Disordered" evidence="8">
    <location>
        <begin position="58"/>
        <end position="88"/>
    </location>
</feature>
<name>A0A099P172_PICKU</name>
<keyword evidence="7" id="KW-0539">Nucleus</keyword>
<comment type="subcellular location">
    <subcellularLocation>
        <location evidence="2">Cytoplasm</location>
    </subcellularLocation>
    <subcellularLocation>
        <location evidence="1">Nucleus</location>
    </subcellularLocation>
</comment>
<organism evidence="10 11">
    <name type="scientific">Pichia kudriavzevii</name>
    <name type="common">Yeast</name>
    <name type="synonym">Issatchenkia orientalis</name>
    <dbReference type="NCBI Taxonomy" id="4909"/>
    <lineage>
        <taxon>Eukaryota</taxon>
        <taxon>Fungi</taxon>
        <taxon>Dikarya</taxon>
        <taxon>Ascomycota</taxon>
        <taxon>Saccharomycotina</taxon>
        <taxon>Pichiomycetes</taxon>
        <taxon>Pichiales</taxon>
        <taxon>Pichiaceae</taxon>
        <taxon>Pichia</taxon>
    </lineage>
</organism>
<evidence type="ECO:0000256" key="7">
    <source>
        <dbReference type="ARBA" id="ARBA00023242"/>
    </source>
</evidence>
<dbReference type="EMBL" id="JQFK01000015">
    <property type="protein sequence ID" value="KGK38798.1"/>
    <property type="molecule type" value="Genomic_DNA"/>
</dbReference>
<keyword evidence="6" id="KW-0963">Cytoplasm</keyword>
<gene>
    <name evidence="10" type="ORF">JL09_g2012</name>
</gene>
<feature type="domain" description="Essential protein Yae1 N-terminal" evidence="9">
    <location>
        <begin position="174"/>
        <end position="208"/>
    </location>
</feature>
<evidence type="ECO:0000256" key="6">
    <source>
        <dbReference type="ARBA" id="ARBA00022490"/>
    </source>
</evidence>
<accession>A0A099P172</accession>
<feature type="compositionally biased region" description="Basic and acidic residues" evidence="8">
    <location>
        <begin position="73"/>
        <end position="82"/>
    </location>
</feature>
<evidence type="ECO:0000256" key="5">
    <source>
        <dbReference type="ARBA" id="ARBA00018400"/>
    </source>
</evidence>
<dbReference type="VEuPathDB" id="FungiDB:C5L36_0B01010"/>
<dbReference type="PANTHER" id="PTHR18829:SF0">
    <property type="entry name" value="PROTEIN YAE1 HOMOLOG"/>
    <property type="match status" value="1"/>
</dbReference>
<dbReference type="GO" id="GO:0005634">
    <property type="term" value="C:nucleus"/>
    <property type="evidence" value="ECO:0007669"/>
    <property type="project" value="UniProtKB-SubCell"/>
</dbReference>
<dbReference type="Pfam" id="PF09811">
    <property type="entry name" value="Yae1_N"/>
    <property type="match status" value="1"/>
</dbReference>
<reference evidence="11" key="1">
    <citation type="journal article" date="2014" name="Microb. Cell Fact.">
        <title>Exploiting Issatchenkia orientalis SD108 for succinic acid production.</title>
        <authorList>
            <person name="Xiao H."/>
            <person name="Shao Z."/>
            <person name="Jiang Y."/>
            <person name="Dole S."/>
            <person name="Zhao H."/>
        </authorList>
    </citation>
    <scope>NUCLEOTIDE SEQUENCE [LARGE SCALE GENOMIC DNA]</scope>
    <source>
        <strain evidence="11">SD108</strain>
    </source>
</reference>
<sequence>MNTTRELYKEKSHSASKCLEDSAGYACNSTTNISVISTDVAAGPDDEMKLSSLVPPFLKKGGRVQRLGRLGKRRDGEKDKRTATGNNGGCNSGECNSGGCNSGECNSGGFSLNGDGENSSNDRENPGGDDCNGDVDDCKDEEDDDDVWGSDCADAAVETNRDIEALRRRQENRGYLEGLTKGKAEGLQNGFDIGYPTGSQLGGLVGEVVAELLWRESIGQIDSSTRLQAMEDLRISNVLSAEYFDVNFNIDNVREHPLIAKWLRYFNGLDRQNA</sequence>
<dbReference type="InterPro" id="IPR038881">
    <property type="entry name" value="Yae1-like"/>
</dbReference>
<feature type="region of interest" description="Disordered" evidence="8">
    <location>
        <begin position="116"/>
        <end position="146"/>
    </location>
</feature>
<comment type="similarity">
    <text evidence="3">Belongs to the YAE1 family.</text>
</comment>
<proteinExistence type="inferred from homology"/>
<evidence type="ECO:0000256" key="1">
    <source>
        <dbReference type="ARBA" id="ARBA00004123"/>
    </source>
</evidence>
<dbReference type="HOGENOM" id="CLU_1015860_0_0_1"/>
<dbReference type="PANTHER" id="PTHR18829">
    <property type="entry name" value="PROTEIN YAE1 HOMOLOG"/>
    <property type="match status" value="1"/>
</dbReference>
<dbReference type="Proteomes" id="UP000029867">
    <property type="component" value="Unassembled WGS sequence"/>
</dbReference>
<evidence type="ECO:0000259" key="9">
    <source>
        <dbReference type="Pfam" id="PF09811"/>
    </source>
</evidence>
<evidence type="ECO:0000313" key="11">
    <source>
        <dbReference type="Proteomes" id="UP000029867"/>
    </source>
</evidence>
<dbReference type="AlphaFoldDB" id="A0A099P172"/>
<comment type="caution">
    <text evidence="10">The sequence shown here is derived from an EMBL/GenBank/DDBJ whole genome shotgun (WGS) entry which is preliminary data.</text>
</comment>
<evidence type="ECO:0000256" key="3">
    <source>
        <dbReference type="ARBA" id="ARBA00007096"/>
    </source>
</evidence>
<evidence type="ECO:0000256" key="8">
    <source>
        <dbReference type="SAM" id="MobiDB-lite"/>
    </source>
</evidence>
<feature type="compositionally biased region" description="Acidic residues" evidence="8">
    <location>
        <begin position="131"/>
        <end position="146"/>
    </location>
</feature>
<evidence type="ECO:0000313" key="10">
    <source>
        <dbReference type="EMBL" id="KGK38798.1"/>
    </source>
</evidence>
<dbReference type="InterPro" id="IPR019191">
    <property type="entry name" value="Essential_protein_Yae1_N"/>
</dbReference>